<protein>
    <submittedName>
        <fullName evidence="2">Uncharacterized protein</fullName>
    </submittedName>
</protein>
<evidence type="ECO:0000256" key="1">
    <source>
        <dbReference type="SAM" id="MobiDB-lite"/>
    </source>
</evidence>
<name>T0B2E3_9RHOO</name>
<evidence type="ECO:0000313" key="2">
    <source>
        <dbReference type="EMBL" id="EPZ16948.1"/>
    </source>
</evidence>
<accession>T0B2E3</accession>
<comment type="caution">
    <text evidence="2">The sequence shown here is derived from an EMBL/GenBank/DDBJ whole genome shotgun (WGS) entry which is preliminary data.</text>
</comment>
<feature type="compositionally biased region" description="Basic and acidic residues" evidence="1">
    <location>
        <begin position="71"/>
        <end position="90"/>
    </location>
</feature>
<dbReference type="SUPFAM" id="SSF53335">
    <property type="entry name" value="S-adenosyl-L-methionine-dependent methyltransferases"/>
    <property type="match status" value="1"/>
</dbReference>
<reference evidence="2 3" key="1">
    <citation type="submission" date="2013-06" db="EMBL/GenBank/DDBJ databases">
        <title>Draft genome sequence of Thauera terpenica.</title>
        <authorList>
            <person name="Liu B."/>
            <person name="Frostegard A.H."/>
            <person name="Shapleigh J.P."/>
        </authorList>
    </citation>
    <scope>NUCLEOTIDE SEQUENCE [LARGE SCALE GENOMIC DNA]</scope>
    <source>
        <strain evidence="2 3">58Eu</strain>
    </source>
</reference>
<proteinExistence type="predicted"/>
<dbReference type="PATRIC" id="fig|1348657.5.peg.645"/>
<keyword evidence="3" id="KW-1185">Reference proteome</keyword>
<gene>
    <name evidence="2" type="ORF">M622_10535</name>
</gene>
<feature type="region of interest" description="Disordered" evidence="1">
    <location>
        <begin position="53"/>
        <end position="90"/>
    </location>
</feature>
<evidence type="ECO:0000313" key="3">
    <source>
        <dbReference type="Proteomes" id="UP000015455"/>
    </source>
</evidence>
<dbReference type="Proteomes" id="UP000015455">
    <property type="component" value="Unassembled WGS sequence"/>
</dbReference>
<dbReference type="AlphaFoldDB" id="T0B2E3"/>
<sequence>MVVEARDGACEAARKLADMRFLASDAPHLPLPQCSAAVCACVYHHFEDRRHHLRRDPYAHRPHQSNAQPAQDRRLHSGRRRTDLHTHPVH</sequence>
<organism evidence="2 3">
    <name type="scientific">Thauera terpenica 58Eu</name>
    <dbReference type="NCBI Taxonomy" id="1348657"/>
    <lineage>
        <taxon>Bacteria</taxon>
        <taxon>Pseudomonadati</taxon>
        <taxon>Pseudomonadota</taxon>
        <taxon>Betaproteobacteria</taxon>
        <taxon>Rhodocyclales</taxon>
        <taxon>Zoogloeaceae</taxon>
        <taxon>Thauera</taxon>
    </lineage>
</organism>
<dbReference type="EMBL" id="ATJV01000024">
    <property type="protein sequence ID" value="EPZ16948.1"/>
    <property type="molecule type" value="Genomic_DNA"/>
</dbReference>
<dbReference type="InterPro" id="IPR029063">
    <property type="entry name" value="SAM-dependent_MTases_sf"/>
</dbReference>